<dbReference type="InterPro" id="IPR000847">
    <property type="entry name" value="LysR_HTH_N"/>
</dbReference>
<dbReference type="KEGG" id="pmai:CF386_10230"/>
<evidence type="ECO:0000313" key="7">
    <source>
        <dbReference type="Proteomes" id="UP000242175"/>
    </source>
</evidence>
<evidence type="ECO:0000256" key="3">
    <source>
        <dbReference type="ARBA" id="ARBA00023125"/>
    </source>
</evidence>
<dbReference type="EMBL" id="CP022356">
    <property type="protein sequence ID" value="ASK79428.1"/>
    <property type="molecule type" value="Genomic_DNA"/>
</dbReference>
<dbReference type="Pfam" id="PF00126">
    <property type="entry name" value="HTH_1"/>
    <property type="match status" value="1"/>
</dbReference>
<dbReference type="RefSeq" id="WP_089074336.1">
    <property type="nucleotide sequence ID" value="NZ_CP022356.1"/>
</dbReference>
<evidence type="ECO:0000256" key="4">
    <source>
        <dbReference type="ARBA" id="ARBA00023163"/>
    </source>
</evidence>
<protein>
    <recommendedName>
        <fullName evidence="5">HTH lysR-type domain-containing protein</fullName>
    </recommendedName>
</protein>
<dbReference type="PANTHER" id="PTHR30126">
    <property type="entry name" value="HTH-TYPE TRANSCRIPTIONAL REGULATOR"/>
    <property type="match status" value="1"/>
</dbReference>
<reference evidence="6 7" key="1">
    <citation type="journal article" date="2016" name="Int. J. Syst. Evol. Microbiol.">
        <title>Paraphotobacterium marinum gen. nov., sp. nov., a member of the family Vibrionaceae, isolated from surface seawater.</title>
        <authorList>
            <person name="Huang Z."/>
            <person name="Dong C."/>
            <person name="Shao Z."/>
        </authorList>
    </citation>
    <scope>NUCLEOTIDE SEQUENCE [LARGE SCALE GENOMIC DNA]</scope>
    <source>
        <strain evidence="6 7">NSCS20N07D</strain>
    </source>
</reference>
<sequence>MHITLKQINNFIVLSETLHLTEASQKLYLTPSALHKQIKNLEEQLGNKLFKTKGKRIELTGFGESMLPQSRNMILEYDKFIRKAQISLTHDTPISINVDFAHQVSVMNKVKNFKEMHPNILIDVNVSLWEEQQSYLSNSKGTLYLSGEPLKVNKNVKNKILKNQRLSLLLEKVTLYLIKVFYYLKI</sequence>
<dbReference type="PANTHER" id="PTHR30126:SF40">
    <property type="entry name" value="HTH-TYPE TRANSCRIPTIONAL REGULATOR GLTR"/>
    <property type="match status" value="1"/>
</dbReference>
<proteinExistence type="inferred from homology"/>
<dbReference type="InterPro" id="IPR036390">
    <property type="entry name" value="WH_DNA-bd_sf"/>
</dbReference>
<dbReference type="AlphaFoldDB" id="A0A220VG82"/>
<keyword evidence="2" id="KW-0805">Transcription regulation</keyword>
<keyword evidence="7" id="KW-1185">Reference proteome</keyword>
<organism evidence="6 7">
    <name type="scientific">Paraphotobacterium marinum</name>
    <dbReference type="NCBI Taxonomy" id="1755811"/>
    <lineage>
        <taxon>Bacteria</taxon>
        <taxon>Pseudomonadati</taxon>
        <taxon>Pseudomonadota</taxon>
        <taxon>Gammaproteobacteria</taxon>
        <taxon>Vibrionales</taxon>
        <taxon>Vibrionaceae</taxon>
        <taxon>Paraphotobacterium</taxon>
    </lineage>
</organism>
<dbReference type="SUPFAM" id="SSF46785">
    <property type="entry name" value="Winged helix' DNA-binding domain"/>
    <property type="match status" value="1"/>
</dbReference>
<dbReference type="GO" id="GO:0000976">
    <property type="term" value="F:transcription cis-regulatory region binding"/>
    <property type="evidence" value="ECO:0007669"/>
    <property type="project" value="TreeGrafter"/>
</dbReference>
<evidence type="ECO:0000313" key="6">
    <source>
        <dbReference type="EMBL" id="ASK79428.1"/>
    </source>
</evidence>
<evidence type="ECO:0000256" key="2">
    <source>
        <dbReference type="ARBA" id="ARBA00023015"/>
    </source>
</evidence>
<name>A0A220VG82_9GAMM</name>
<dbReference type="OrthoDB" id="9808620at2"/>
<comment type="similarity">
    <text evidence="1">Belongs to the LysR transcriptional regulatory family.</text>
</comment>
<feature type="domain" description="HTH lysR-type" evidence="5">
    <location>
        <begin position="3"/>
        <end position="60"/>
    </location>
</feature>
<gene>
    <name evidence="6" type="ORF">CF386_10230</name>
</gene>
<dbReference type="GO" id="GO:0003700">
    <property type="term" value="F:DNA-binding transcription factor activity"/>
    <property type="evidence" value="ECO:0007669"/>
    <property type="project" value="InterPro"/>
</dbReference>
<evidence type="ECO:0000259" key="5">
    <source>
        <dbReference type="PROSITE" id="PS50931"/>
    </source>
</evidence>
<dbReference type="PROSITE" id="PS50931">
    <property type="entry name" value="HTH_LYSR"/>
    <property type="match status" value="1"/>
</dbReference>
<keyword evidence="4" id="KW-0804">Transcription</keyword>
<dbReference type="Proteomes" id="UP000242175">
    <property type="component" value="Chromosome small"/>
</dbReference>
<dbReference type="Gene3D" id="1.10.10.10">
    <property type="entry name" value="Winged helix-like DNA-binding domain superfamily/Winged helix DNA-binding domain"/>
    <property type="match status" value="1"/>
</dbReference>
<evidence type="ECO:0000256" key="1">
    <source>
        <dbReference type="ARBA" id="ARBA00009437"/>
    </source>
</evidence>
<keyword evidence="3" id="KW-0238">DNA-binding</keyword>
<dbReference type="InterPro" id="IPR036388">
    <property type="entry name" value="WH-like_DNA-bd_sf"/>
</dbReference>
<accession>A0A220VG82</accession>